<evidence type="ECO:0000259" key="5">
    <source>
        <dbReference type="PROSITE" id="PS50222"/>
    </source>
</evidence>
<dbReference type="Proteomes" id="UP000467841">
    <property type="component" value="Unassembled WGS sequence"/>
</dbReference>
<dbReference type="OrthoDB" id="26525at2759"/>
<evidence type="ECO:0000256" key="4">
    <source>
        <dbReference type="ARBA" id="ARBA00022837"/>
    </source>
</evidence>
<name>A0A6D2JAC8_9BRAS</name>
<sequence>MSIAEIFDRIDKNKDGKISWDEFAEGIRVFSPSTSSEEIDKMFRELDADGNGEVDLEEFGKCLVGHDDEEEDEEEAVMKKAFDLYDMDGDGKISASEIHVVLKRLGEKTTMEQCIAMVRAVDADKDGFVNFEEFKTMMSPNNKSL</sequence>
<feature type="domain" description="EF-hand" evidence="5">
    <location>
        <begin position="109"/>
        <end position="144"/>
    </location>
</feature>
<dbReference type="Pfam" id="PF13499">
    <property type="entry name" value="EF-hand_7"/>
    <property type="match status" value="2"/>
</dbReference>
<keyword evidence="3" id="KW-0677">Repeat</keyword>
<comment type="caution">
    <text evidence="6">The sequence shown here is derived from an EMBL/GenBank/DDBJ whole genome shotgun (WGS) entry which is preliminary data.</text>
</comment>
<dbReference type="FunFam" id="1.10.238.10:FF:000353">
    <property type="entry name" value="Probable calcium-binding protein CML31"/>
    <property type="match status" value="1"/>
</dbReference>
<feature type="domain" description="EF-hand" evidence="5">
    <location>
        <begin position="1"/>
        <end position="33"/>
    </location>
</feature>
<dbReference type="InterPro" id="IPR039647">
    <property type="entry name" value="EF_hand_pair_protein_CML-like"/>
</dbReference>
<evidence type="ECO:0000256" key="2">
    <source>
        <dbReference type="ARBA" id="ARBA00022723"/>
    </source>
</evidence>
<dbReference type="PROSITE" id="PS50222">
    <property type="entry name" value="EF_HAND_2"/>
    <property type="match status" value="4"/>
</dbReference>
<dbReference type="EMBL" id="CACVBM020001140">
    <property type="protein sequence ID" value="CAA7033990.1"/>
    <property type="molecule type" value="Genomic_DNA"/>
</dbReference>
<protein>
    <recommendedName>
        <fullName evidence="5">EF-hand domain-containing protein</fullName>
    </recommendedName>
</protein>
<dbReference type="AlphaFoldDB" id="A0A6D2JAC8"/>
<keyword evidence="7" id="KW-1185">Reference proteome</keyword>
<reference evidence="6" key="1">
    <citation type="submission" date="2020-01" db="EMBL/GenBank/DDBJ databases">
        <authorList>
            <person name="Mishra B."/>
        </authorList>
    </citation>
    <scope>NUCLEOTIDE SEQUENCE [LARGE SCALE GENOMIC DNA]</scope>
</reference>
<comment type="function">
    <text evidence="1">Potential calcium sensor.</text>
</comment>
<evidence type="ECO:0000313" key="6">
    <source>
        <dbReference type="EMBL" id="CAA7033990.1"/>
    </source>
</evidence>
<accession>A0A6D2JAC8</accession>
<dbReference type="InterPro" id="IPR011992">
    <property type="entry name" value="EF-hand-dom_pair"/>
</dbReference>
<dbReference type="GO" id="GO:0005509">
    <property type="term" value="F:calcium ion binding"/>
    <property type="evidence" value="ECO:0007669"/>
    <property type="project" value="InterPro"/>
</dbReference>
<dbReference type="SMART" id="SM00054">
    <property type="entry name" value="EFh"/>
    <property type="match status" value="4"/>
</dbReference>
<proteinExistence type="predicted"/>
<evidence type="ECO:0000256" key="3">
    <source>
        <dbReference type="ARBA" id="ARBA00022737"/>
    </source>
</evidence>
<keyword evidence="2" id="KW-0479">Metal-binding</keyword>
<dbReference type="PANTHER" id="PTHR10891">
    <property type="entry name" value="EF-HAND CALCIUM-BINDING DOMAIN CONTAINING PROTEIN"/>
    <property type="match status" value="1"/>
</dbReference>
<dbReference type="SUPFAM" id="SSF47473">
    <property type="entry name" value="EF-hand"/>
    <property type="match status" value="1"/>
</dbReference>
<dbReference type="PROSITE" id="PS00018">
    <property type="entry name" value="EF_HAND_1"/>
    <property type="match status" value="4"/>
</dbReference>
<evidence type="ECO:0000313" key="7">
    <source>
        <dbReference type="Proteomes" id="UP000467841"/>
    </source>
</evidence>
<organism evidence="6 7">
    <name type="scientific">Microthlaspi erraticum</name>
    <dbReference type="NCBI Taxonomy" id="1685480"/>
    <lineage>
        <taxon>Eukaryota</taxon>
        <taxon>Viridiplantae</taxon>
        <taxon>Streptophyta</taxon>
        <taxon>Embryophyta</taxon>
        <taxon>Tracheophyta</taxon>
        <taxon>Spermatophyta</taxon>
        <taxon>Magnoliopsida</taxon>
        <taxon>eudicotyledons</taxon>
        <taxon>Gunneridae</taxon>
        <taxon>Pentapetalae</taxon>
        <taxon>rosids</taxon>
        <taxon>malvids</taxon>
        <taxon>Brassicales</taxon>
        <taxon>Brassicaceae</taxon>
        <taxon>Coluteocarpeae</taxon>
        <taxon>Microthlaspi</taxon>
    </lineage>
</organism>
<feature type="domain" description="EF-hand" evidence="5">
    <location>
        <begin position="73"/>
        <end position="108"/>
    </location>
</feature>
<keyword evidence="4" id="KW-0106">Calcium</keyword>
<dbReference type="InterPro" id="IPR002048">
    <property type="entry name" value="EF_hand_dom"/>
</dbReference>
<dbReference type="InterPro" id="IPR018247">
    <property type="entry name" value="EF_Hand_1_Ca_BS"/>
</dbReference>
<evidence type="ECO:0000256" key="1">
    <source>
        <dbReference type="ARBA" id="ARBA00003291"/>
    </source>
</evidence>
<dbReference type="CDD" id="cd00051">
    <property type="entry name" value="EFh"/>
    <property type="match status" value="2"/>
</dbReference>
<gene>
    <name evidence="6" type="ORF">MERR_LOCUS21225</name>
</gene>
<dbReference type="Gene3D" id="1.10.238.10">
    <property type="entry name" value="EF-hand"/>
    <property type="match status" value="2"/>
</dbReference>
<feature type="domain" description="EF-hand" evidence="5">
    <location>
        <begin position="34"/>
        <end position="69"/>
    </location>
</feature>